<protein>
    <submittedName>
        <fullName evidence="1">Uncharacterized protein</fullName>
    </submittedName>
</protein>
<organism evidence="1 2">
    <name type="scientific">Reticulomyxa filosa</name>
    <dbReference type="NCBI Taxonomy" id="46433"/>
    <lineage>
        <taxon>Eukaryota</taxon>
        <taxon>Sar</taxon>
        <taxon>Rhizaria</taxon>
        <taxon>Retaria</taxon>
        <taxon>Foraminifera</taxon>
        <taxon>Monothalamids</taxon>
        <taxon>Reticulomyxidae</taxon>
        <taxon>Reticulomyxa</taxon>
    </lineage>
</organism>
<sequence>MAPEVLIWKKSEGVKRFNRYMNKVNQLQRQILSSDVTTQVQVQLLDPGMNLLEAGPEEYPQWWNDQWRGHIDYRFIAPDKVDSREVIIFPNIIVPVCSTIVVNNDDDLVTGQIFRHDPPPFPHVKHFVHSWQESQQSIFGLDRAKRRYHLSACTMVYATGKQLRQVGFQVQQWIEYHRMQGFDHFFIYGHHPECKTDNISQTTLFRLLRSYIEQGL</sequence>
<proteinExistence type="predicted"/>
<dbReference type="EMBL" id="ASPP01012011">
    <property type="protein sequence ID" value="ETO21022.1"/>
    <property type="molecule type" value="Genomic_DNA"/>
</dbReference>
<dbReference type="OrthoDB" id="2526284at2759"/>
<evidence type="ECO:0000313" key="2">
    <source>
        <dbReference type="Proteomes" id="UP000023152"/>
    </source>
</evidence>
<reference evidence="1 2" key="1">
    <citation type="journal article" date="2013" name="Curr. Biol.">
        <title>The Genome of the Foraminiferan Reticulomyxa filosa.</title>
        <authorList>
            <person name="Glockner G."/>
            <person name="Hulsmann N."/>
            <person name="Schleicher M."/>
            <person name="Noegel A.A."/>
            <person name="Eichinger L."/>
            <person name="Gallinger C."/>
            <person name="Pawlowski J."/>
            <person name="Sierra R."/>
            <person name="Euteneuer U."/>
            <person name="Pillet L."/>
            <person name="Moustafa A."/>
            <person name="Platzer M."/>
            <person name="Groth M."/>
            <person name="Szafranski K."/>
            <person name="Schliwa M."/>
        </authorList>
    </citation>
    <scope>NUCLEOTIDE SEQUENCE [LARGE SCALE GENOMIC DNA]</scope>
</reference>
<keyword evidence="2" id="KW-1185">Reference proteome</keyword>
<evidence type="ECO:0000313" key="1">
    <source>
        <dbReference type="EMBL" id="ETO21022.1"/>
    </source>
</evidence>
<comment type="caution">
    <text evidence="1">The sequence shown here is derived from an EMBL/GenBank/DDBJ whole genome shotgun (WGS) entry which is preliminary data.</text>
</comment>
<name>X6N6U5_RETFI</name>
<dbReference type="AlphaFoldDB" id="X6N6U5"/>
<accession>X6N6U5</accession>
<feature type="non-terminal residue" evidence="1">
    <location>
        <position position="216"/>
    </location>
</feature>
<dbReference type="Proteomes" id="UP000023152">
    <property type="component" value="Unassembled WGS sequence"/>
</dbReference>
<gene>
    <name evidence="1" type="ORF">RFI_16182</name>
</gene>